<keyword evidence="1" id="KW-1133">Transmembrane helix</keyword>
<feature type="signal peptide" evidence="2">
    <location>
        <begin position="1"/>
        <end position="21"/>
    </location>
</feature>
<reference evidence="3" key="1">
    <citation type="submission" date="2023-03" db="EMBL/GenBank/DDBJ databases">
        <title>Massive genome expansion in bonnet fungi (Mycena s.s.) driven by repeated elements and novel gene families across ecological guilds.</title>
        <authorList>
            <consortium name="Lawrence Berkeley National Laboratory"/>
            <person name="Harder C.B."/>
            <person name="Miyauchi S."/>
            <person name="Viragh M."/>
            <person name="Kuo A."/>
            <person name="Thoen E."/>
            <person name="Andreopoulos B."/>
            <person name="Lu D."/>
            <person name="Skrede I."/>
            <person name="Drula E."/>
            <person name="Henrissat B."/>
            <person name="Morin E."/>
            <person name="Kohler A."/>
            <person name="Barry K."/>
            <person name="LaButti K."/>
            <person name="Morin E."/>
            <person name="Salamov A."/>
            <person name="Lipzen A."/>
            <person name="Mereny Z."/>
            <person name="Hegedus B."/>
            <person name="Baldrian P."/>
            <person name="Stursova M."/>
            <person name="Weitz H."/>
            <person name="Taylor A."/>
            <person name="Grigoriev I.V."/>
            <person name="Nagy L.G."/>
            <person name="Martin F."/>
            <person name="Kauserud H."/>
        </authorList>
    </citation>
    <scope>NUCLEOTIDE SEQUENCE</scope>
    <source>
        <strain evidence="3">CBHHK002</strain>
    </source>
</reference>
<dbReference type="AlphaFoldDB" id="A0AAD7ERZ2"/>
<proteinExistence type="predicted"/>
<protein>
    <submittedName>
        <fullName evidence="3">Uncharacterized protein</fullName>
    </submittedName>
</protein>
<dbReference type="Proteomes" id="UP001218218">
    <property type="component" value="Unassembled WGS sequence"/>
</dbReference>
<feature type="chain" id="PRO_5042239890" evidence="2">
    <location>
        <begin position="22"/>
        <end position="230"/>
    </location>
</feature>
<dbReference type="EMBL" id="JARIHO010000017">
    <property type="protein sequence ID" value="KAJ7348642.1"/>
    <property type="molecule type" value="Genomic_DNA"/>
</dbReference>
<feature type="non-terminal residue" evidence="3">
    <location>
        <position position="230"/>
    </location>
</feature>
<keyword evidence="1" id="KW-0472">Membrane</keyword>
<sequence>MRLALYFRFFGGFTSLYFVSGLRNVTLDDNDPAIVYSVGWNESTADNPFDFGGSLHFSNNSTASASVTFRGVAVYLTSPFWSSGVAAQVVLDGQGPFAIDLEDYRVPAERGLGRETIRSQIVWSATDLPDTNHTMVISVPPGVEYVVLDGLMYVFPSFSNSPYSSPAHPASQFTANNPVNVASAPPTSASIVDVTATPVVNAASTNVKRNIVVGSLFAAAMLILVVIVLL</sequence>
<evidence type="ECO:0000313" key="3">
    <source>
        <dbReference type="EMBL" id="KAJ7348642.1"/>
    </source>
</evidence>
<accession>A0AAD7ERZ2</accession>
<dbReference type="Gene3D" id="2.60.120.260">
    <property type="entry name" value="Galactose-binding domain-like"/>
    <property type="match status" value="1"/>
</dbReference>
<keyword evidence="4" id="KW-1185">Reference proteome</keyword>
<feature type="transmembrane region" description="Helical" evidence="1">
    <location>
        <begin position="211"/>
        <end position="229"/>
    </location>
</feature>
<evidence type="ECO:0000256" key="2">
    <source>
        <dbReference type="SAM" id="SignalP"/>
    </source>
</evidence>
<name>A0AAD7ERZ2_9AGAR</name>
<evidence type="ECO:0000313" key="4">
    <source>
        <dbReference type="Proteomes" id="UP001218218"/>
    </source>
</evidence>
<keyword evidence="2" id="KW-0732">Signal</keyword>
<organism evidence="3 4">
    <name type="scientific">Mycena albidolilacea</name>
    <dbReference type="NCBI Taxonomy" id="1033008"/>
    <lineage>
        <taxon>Eukaryota</taxon>
        <taxon>Fungi</taxon>
        <taxon>Dikarya</taxon>
        <taxon>Basidiomycota</taxon>
        <taxon>Agaricomycotina</taxon>
        <taxon>Agaricomycetes</taxon>
        <taxon>Agaricomycetidae</taxon>
        <taxon>Agaricales</taxon>
        <taxon>Marasmiineae</taxon>
        <taxon>Mycenaceae</taxon>
        <taxon>Mycena</taxon>
    </lineage>
</organism>
<gene>
    <name evidence="3" type="ORF">DFH08DRAFT_698163</name>
</gene>
<comment type="caution">
    <text evidence="3">The sequence shown here is derived from an EMBL/GenBank/DDBJ whole genome shotgun (WGS) entry which is preliminary data.</text>
</comment>
<evidence type="ECO:0000256" key="1">
    <source>
        <dbReference type="SAM" id="Phobius"/>
    </source>
</evidence>
<keyword evidence="1" id="KW-0812">Transmembrane</keyword>